<organism evidence="1">
    <name type="scientific">Archaeoglobus fulgidus</name>
    <dbReference type="NCBI Taxonomy" id="2234"/>
    <lineage>
        <taxon>Archaea</taxon>
        <taxon>Methanobacteriati</taxon>
        <taxon>Methanobacteriota</taxon>
        <taxon>Archaeoglobi</taxon>
        <taxon>Archaeoglobales</taxon>
        <taxon>Archaeoglobaceae</taxon>
        <taxon>Archaeoglobus</taxon>
    </lineage>
</organism>
<accession>A0A7J3M4A6</accession>
<gene>
    <name evidence="1" type="ORF">ENT52_05150</name>
</gene>
<comment type="caution">
    <text evidence="1">The sequence shown here is derived from an EMBL/GenBank/DDBJ whole genome shotgun (WGS) entry which is preliminary data.</text>
</comment>
<proteinExistence type="predicted"/>
<evidence type="ECO:0000313" key="1">
    <source>
        <dbReference type="EMBL" id="HGT83094.1"/>
    </source>
</evidence>
<protein>
    <submittedName>
        <fullName evidence="1">Uncharacterized protein</fullName>
    </submittedName>
</protein>
<dbReference type="EMBL" id="DSYZ01000097">
    <property type="protein sequence ID" value="HGT83094.1"/>
    <property type="molecule type" value="Genomic_DNA"/>
</dbReference>
<sequence>MKFLVFGLILIAFFMAFQLNSDFNTYHAERSNQHAIVEPEDAYIGYKCENVHIRIQCESPAWEGTILEVYNNMNESAHIHVSLAQQIVGIEIKNSEFDLAPGDVEEIIARISLPAGVYYVEFTISAEFENGTAKMLTICSSEIVVETAKPKISKTLLSGKTVVKTHTKETWTFVISVENPKENSTVKDVIPGEFNIVSYSATTGNVIITTTGKSKHISWTLSESGRLTVTIETALNPAGKQEFTSPGKYYLNEGAELDGIKTSPIIVYAVCN</sequence>
<name>A0A7J3M4A6_ARCFL</name>
<dbReference type="AlphaFoldDB" id="A0A7J3M4A6"/>
<reference evidence="1" key="1">
    <citation type="journal article" date="2020" name="mSystems">
        <title>Genome- and Community-Level Interaction Insights into Carbon Utilization and Element Cycling Functions of Hydrothermarchaeota in Hydrothermal Sediment.</title>
        <authorList>
            <person name="Zhou Z."/>
            <person name="Liu Y."/>
            <person name="Xu W."/>
            <person name="Pan J."/>
            <person name="Luo Z.H."/>
            <person name="Li M."/>
        </authorList>
    </citation>
    <scope>NUCLEOTIDE SEQUENCE [LARGE SCALE GENOMIC DNA]</scope>
    <source>
        <strain evidence="1">SpSt-587</strain>
    </source>
</reference>